<dbReference type="AlphaFoldDB" id="E7GM90"/>
<dbReference type="HOGENOM" id="CLU_2859941_0_0_9"/>
<gene>
    <name evidence="1" type="ORF">HMPREF9474_02035</name>
</gene>
<reference evidence="1 2" key="1">
    <citation type="submission" date="2010-12" db="EMBL/GenBank/DDBJ databases">
        <title>The Genome Sequence of Clostridium symbiosum strain WAL-14163.</title>
        <authorList>
            <person name="Earl A."/>
            <person name="Ward D."/>
            <person name="Feldgarden M."/>
            <person name="Gevers D."/>
            <person name="Finegold S.M."/>
            <person name="Summanen P.H."/>
            <person name="Molitoris D.R."/>
            <person name="Vaisanen M.L."/>
            <person name="Daigneault M."/>
            <person name="Young S.K."/>
            <person name="Zeng Q."/>
            <person name="Gargeya S."/>
            <person name="Fitzgerald M."/>
            <person name="Haas B."/>
            <person name="Abouelleil A."/>
            <person name="Alvarado L."/>
            <person name="Arachchi H.M."/>
            <person name="Berlin A."/>
            <person name="Brown A."/>
            <person name="Chapman S.B."/>
            <person name="Chen Z."/>
            <person name="Dunbar C."/>
            <person name="Freedman E."/>
            <person name="Gearin G."/>
            <person name="Gellesch M."/>
            <person name="Goldberg J."/>
            <person name="Griggs A."/>
            <person name="Gujja S."/>
            <person name="Heilman E."/>
            <person name="Heiman D."/>
            <person name="Howarth C."/>
            <person name="Larson L."/>
            <person name="Lui A."/>
            <person name="MacDonald P.J.P."/>
            <person name="Mehta T."/>
            <person name="Montmayeur A."/>
            <person name="Murphy C."/>
            <person name="Neiman D."/>
            <person name="Pearson M."/>
            <person name="Priest M."/>
            <person name="Roberts A."/>
            <person name="Saif S."/>
            <person name="Shea T."/>
            <person name="Shenoy N."/>
            <person name="Sisk P."/>
            <person name="Stolte C."/>
            <person name="Sykes S."/>
            <person name="White J."/>
            <person name="Yandava C."/>
            <person name="Nusbaum C."/>
            <person name="Birren B."/>
        </authorList>
    </citation>
    <scope>NUCLEOTIDE SEQUENCE [LARGE SCALE GENOMIC DNA]</scope>
    <source>
        <strain evidence="1 2">WAL-14163</strain>
    </source>
</reference>
<accession>E7GM90</accession>
<dbReference type="EMBL" id="ADLQ01000048">
    <property type="protein sequence ID" value="EGA94016.1"/>
    <property type="molecule type" value="Genomic_DNA"/>
</dbReference>
<comment type="caution">
    <text evidence="1">The sequence shown here is derived from an EMBL/GenBank/DDBJ whole genome shotgun (WGS) entry which is preliminary data.</text>
</comment>
<sequence>MSQKTLRVLGKNGKMLGGGAAQLRRIKERGGWDAYHAELIGRVAEKVYEEVMEEMNRPSFKIAK</sequence>
<proteinExistence type="predicted"/>
<keyword evidence="2" id="KW-1185">Reference proteome</keyword>
<dbReference type="RefSeq" id="WP_003500054.1">
    <property type="nucleotide sequence ID" value="NZ_GL834309.1"/>
</dbReference>
<dbReference type="Proteomes" id="UP000002970">
    <property type="component" value="Unassembled WGS sequence"/>
</dbReference>
<evidence type="ECO:0000313" key="2">
    <source>
        <dbReference type="Proteomes" id="UP000002970"/>
    </source>
</evidence>
<protein>
    <submittedName>
        <fullName evidence="1">Uncharacterized protein</fullName>
    </submittedName>
</protein>
<evidence type="ECO:0000313" key="1">
    <source>
        <dbReference type="EMBL" id="EGA94016.1"/>
    </source>
</evidence>
<organism evidence="1 2">
    <name type="scientific">Clostridium symbiosum (strain WAL-14163)</name>
    <dbReference type="NCBI Taxonomy" id="742740"/>
    <lineage>
        <taxon>Bacteria</taxon>
        <taxon>Bacillati</taxon>
        <taxon>Bacillota</taxon>
        <taxon>Clostridia</taxon>
        <taxon>Lachnospirales</taxon>
        <taxon>Lachnospiraceae</taxon>
        <taxon>Otoolea</taxon>
    </lineage>
</organism>
<name>E7GM90_CLOS6</name>